<feature type="compositionally biased region" description="Basic and acidic residues" evidence="1">
    <location>
        <begin position="205"/>
        <end position="225"/>
    </location>
</feature>
<evidence type="ECO:0000313" key="3">
    <source>
        <dbReference type="EMBL" id="ORY23562.1"/>
    </source>
</evidence>
<protein>
    <submittedName>
        <fullName evidence="3">Uncharacterized protein</fullName>
    </submittedName>
</protein>
<keyword evidence="2" id="KW-1133">Transmembrane helix</keyword>
<reference evidence="3 4" key="1">
    <citation type="submission" date="2016-07" db="EMBL/GenBank/DDBJ databases">
        <title>Pervasive Adenine N6-methylation of Active Genes in Fungi.</title>
        <authorList>
            <consortium name="DOE Joint Genome Institute"/>
            <person name="Mondo S.J."/>
            <person name="Dannebaum R.O."/>
            <person name="Kuo R.C."/>
            <person name="Labutti K."/>
            <person name="Haridas S."/>
            <person name="Kuo A."/>
            <person name="Salamov A."/>
            <person name="Ahrendt S.R."/>
            <person name="Lipzen A."/>
            <person name="Sullivan W."/>
            <person name="Andreopoulos W.B."/>
            <person name="Clum A."/>
            <person name="Lindquist E."/>
            <person name="Daum C."/>
            <person name="Ramamoorthy G.K."/>
            <person name="Gryganskyi A."/>
            <person name="Culley D."/>
            <person name="Magnuson J.K."/>
            <person name="James T.Y."/>
            <person name="O'Malley M.A."/>
            <person name="Stajich J.E."/>
            <person name="Spatafora J.W."/>
            <person name="Visel A."/>
            <person name="Grigoriev I.V."/>
        </authorList>
    </citation>
    <scope>NUCLEOTIDE SEQUENCE [LARGE SCALE GENOMIC DNA]</scope>
    <source>
        <strain evidence="3 4">68-887.2</strain>
    </source>
</reference>
<dbReference type="Proteomes" id="UP000193986">
    <property type="component" value="Unassembled WGS sequence"/>
</dbReference>
<proteinExistence type="predicted"/>
<keyword evidence="4" id="KW-1185">Reference proteome</keyword>
<comment type="caution">
    <text evidence="3">The sequence shown here is derived from an EMBL/GenBank/DDBJ whole genome shotgun (WGS) entry which is preliminary data.</text>
</comment>
<gene>
    <name evidence="3" type="ORF">BCR39DRAFT_348690</name>
</gene>
<keyword evidence="2" id="KW-0812">Transmembrane</keyword>
<dbReference type="EMBL" id="MCFC01000078">
    <property type="protein sequence ID" value="ORY23562.1"/>
    <property type="molecule type" value="Genomic_DNA"/>
</dbReference>
<dbReference type="STRING" id="71784.A0A1Y2AM47"/>
<feature type="transmembrane region" description="Helical" evidence="2">
    <location>
        <begin position="92"/>
        <end position="115"/>
    </location>
</feature>
<organism evidence="3 4">
    <name type="scientific">Naematelia encephala</name>
    <dbReference type="NCBI Taxonomy" id="71784"/>
    <lineage>
        <taxon>Eukaryota</taxon>
        <taxon>Fungi</taxon>
        <taxon>Dikarya</taxon>
        <taxon>Basidiomycota</taxon>
        <taxon>Agaricomycotina</taxon>
        <taxon>Tremellomycetes</taxon>
        <taxon>Tremellales</taxon>
        <taxon>Naemateliaceae</taxon>
        <taxon>Naematelia</taxon>
    </lineage>
</organism>
<keyword evidence="2" id="KW-0472">Membrane</keyword>
<dbReference type="AlphaFoldDB" id="A0A1Y2AM47"/>
<evidence type="ECO:0000256" key="1">
    <source>
        <dbReference type="SAM" id="MobiDB-lite"/>
    </source>
</evidence>
<feature type="compositionally biased region" description="Low complexity" evidence="1">
    <location>
        <begin position="127"/>
        <end position="147"/>
    </location>
</feature>
<evidence type="ECO:0000256" key="2">
    <source>
        <dbReference type="SAM" id="Phobius"/>
    </source>
</evidence>
<feature type="compositionally biased region" description="Basic and acidic residues" evidence="1">
    <location>
        <begin position="150"/>
        <end position="167"/>
    </location>
</feature>
<dbReference type="InParanoid" id="A0A1Y2AM47"/>
<accession>A0A1Y2AM47</accession>
<feature type="region of interest" description="Disordered" evidence="1">
    <location>
        <begin position="198"/>
        <end position="225"/>
    </location>
</feature>
<evidence type="ECO:0000313" key="4">
    <source>
        <dbReference type="Proteomes" id="UP000193986"/>
    </source>
</evidence>
<name>A0A1Y2AM47_9TREE</name>
<feature type="region of interest" description="Disordered" evidence="1">
    <location>
        <begin position="126"/>
        <end position="167"/>
    </location>
</feature>
<sequence length="295" mass="31972">MGRWVVNGGYYGAPVKPLTQARLGHSKLAMPGVARGWTGVQDARRPPVGWPVVPGRLPNHLGFPAHPFIADHLFHLRNGIFANWYNPSTMSLLTTLLLSCVLALVLIVLVGKLIGSGYDTDIAMRVSSSSSSSSSTSTSTSSSSSTSDIIQREIAKRQNEKPEETLKRVQAEKRIARLDSKSRATLVQYLERKGLNLAGLDDSEAEPKGDETKDDESKKSDEVKPAKTLQRLQRKLLGKGLYNGLQKKKQETTAAGGATTDRASLQTPGHVVEVTAQAQNTTDIANKLRVDMAST</sequence>